<accession>A0A174SC54</accession>
<dbReference type="Proteomes" id="UP000260828">
    <property type="component" value="Unassembled WGS sequence"/>
</dbReference>
<evidence type="ECO:0000313" key="2">
    <source>
        <dbReference type="EMBL" id="CUP93507.1"/>
    </source>
</evidence>
<reference evidence="2 4" key="1">
    <citation type="submission" date="2015-09" db="EMBL/GenBank/DDBJ databases">
        <authorList>
            <consortium name="Pathogen Informatics"/>
        </authorList>
    </citation>
    <scope>NUCLEOTIDE SEQUENCE [LARGE SCALE GENOMIC DNA]</scope>
    <source>
        <strain evidence="2 4">2789STDY5834939</strain>
    </source>
</reference>
<dbReference type="AlphaFoldDB" id="A0A174SC54"/>
<evidence type="ECO:0000313" key="3">
    <source>
        <dbReference type="EMBL" id="RGE65756.1"/>
    </source>
</evidence>
<evidence type="ECO:0008006" key="6">
    <source>
        <dbReference type="Google" id="ProtNLM"/>
    </source>
</evidence>
<protein>
    <recommendedName>
        <fullName evidence="6">ATPase</fullName>
    </recommendedName>
</protein>
<dbReference type="RefSeq" id="WP_006873135.1">
    <property type="nucleotide sequence ID" value="NZ_CABIWA010000021.1"/>
</dbReference>
<dbReference type="Gene3D" id="1.20.5.2950">
    <property type="match status" value="1"/>
</dbReference>
<dbReference type="GeneID" id="72463716"/>
<reference evidence="3 5" key="2">
    <citation type="submission" date="2018-08" db="EMBL/GenBank/DDBJ databases">
        <title>A genome reference for cultivated species of the human gut microbiota.</title>
        <authorList>
            <person name="Zou Y."/>
            <person name="Xue W."/>
            <person name="Luo G."/>
        </authorList>
    </citation>
    <scope>NUCLEOTIDE SEQUENCE [LARGE SCALE GENOMIC DNA]</scope>
    <source>
        <strain evidence="3 5">TF05-12AC</strain>
    </source>
</reference>
<feature type="coiled-coil region" evidence="1">
    <location>
        <begin position="30"/>
        <end position="76"/>
    </location>
</feature>
<gene>
    <name evidence="3" type="ORF">DXC40_16015</name>
    <name evidence="2" type="ORF">ERS852551_02457</name>
</gene>
<keyword evidence="1" id="KW-0175">Coiled coil</keyword>
<evidence type="ECO:0000256" key="1">
    <source>
        <dbReference type="SAM" id="Coils"/>
    </source>
</evidence>
<organism evidence="2 4">
    <name type="scientific">Anaerotruncus colihominis</name>
    <dbReference type="NCBI Taxonomy" id="169435"/>
    <lineage>
        <taxon>Bacteria</taxon>
        <taxon>Bacillati</taxon>
        <taxon>Bacillota</taxon>
        <taxon>Clostridia</taxon>
        <taxon>Eubacteriales</taxon>
        <taxon>Oscillospiraceae</taxon>
        <taxon>Anaerotruncus</taxon>
    </lineage>
</organism>
<dbReference type="EMBL" id="QVME01000011">
    <property type="protein sequence ID" value="RGE65756.1"/>
    <property type="molecule type" value="Genomic_DNA"/>
</dbReference>
<dbReference type="Proteomes" id="UP000095765">
    <property type="component" value="Unassembled WGS sequence"/>
</dbReference>
<sequence length="103" mass="12290">MERVIKLLVEYDNRGRELVQQAQQARLETLARLDEDKRAIQQQMRAHAAERVEQVRQQAQRDRDEALAGLRAKNEQRMQALRRVYTARHDEWLRQIVGRCIGR</sequence>
<evidence type="ECO:0000313" key="5">
    <source>
        <dbReference type="Proteomes" id="UP000260828"/>
    </source>
</evidence>
<name>A0A174SC54_9FIRM</name>
<proteinExistence type="predicted"/>
<evidence type="ECO:0000313" key="4">
    <source>
        <dbReference type="Proteomes" id="UP000095765"/>
    </source>
</evidence>
<dbReference type="EMBL" id="CZBE01000017">
    <property type="protein sequence ID" value="CUP93507.1"/>
    <property type="molecule type" value="Genomic_DNA"/>
</dbReference>
<dbReference type="OrthoDB" id="1861624at2"/>